<dbReference type="Pfam" id="PF05730">
    <property type="entry name" value="CFEM"/>
    <property type="match status" value="1"/>
</dbReference>
<gene>
    <name evidence="13" type="ORF">E4U42_004371</name>
</gene>
<keyword evidence="4" id="KW-0964">Secreted</keyword>
<evidence type="ECO:0000256" key="1">
    <source>
        <dbReference type="ARBA" id="ARBA00004589"/>
    </source>
</evidence>
<proteinExistence type="inferred from homology"/>
<evidence type="ECO:0000256" key="9">
    <source>
        <dbReference type="PROSITE-ProRule" id="PRU01356"/>
    </source>
</evidence>
<feature type="domain" description="CFEM" evidence="12">
    <location>
        <begin position="1"/>
        <end position="112"/>
    </location>
</feature>
<evidence type="ECO:0000256" key="8">
    <source>
        <dbReference type="ARBA" id="ARBA00023288"/>
    </source>
</evidence>
<dbReference type="GO" id="GO:0098552">
    <property type="term" value="C:side of membrane"/>
    <property type="evidence" value="ECO:0007669"/>
    <property type="project" value="UniProtKB-KW"/>
</dbReference>
<keyword evidence="5" id="KW-0325">Glycoprotein</keyword>
<evidence type="ECO:0000256" key="11">
    <source>
        <dbReference type="SAM" id="SignalP"/>
    </source>
</evidence>
<keyword evidence="5" id="KW-0336">GPI-anchor</keyword>
<comment type="caution">
    <text evidence="9">Lacks conserved residue(s) required for the propagation of feature annotation.</text>
</comment>
<comment type="caution">
    <text evidence="13">The sequence shown here is derived from an EMBL/GenBank/DDBJ whole genome shotgun (WGS) entry which is preliminary data.</text>
</comment>
<comment type="similarity">
    <text evidence="3">Belongs to the RBT5 family.</text>
</comment>
<dbReference type="Proteomes" id="UP000811619">
    <property type="component" value="Unassembled WGS sequence"/>
</dbReference>
<keyword evidence="9" id="KW-0479">Metal-binding</keyword>
<keyword evidence="9" id="KW-0349">Heme</keyword>
<evidence type="ECO:0000259" key="12">
    <source>
        <dbReference type="PROSITE" id="PS52012"/>
    </source>
</evidence>
<keyword evidence="14" id="KW-1185">Reference proteome</keyword>
<evidence type="ECO:0000313" key="13">
    <source>
        <dbReference type="EMBL" id="KAG5925372.1"/>
    </source>
</evidence>
<evidence type="ECO:0000256" key="10">
    <source>
        <dbReference type="SAM" id="MobiDB-lite"/>
    </source>
</evidence>
<accession>A0A8K0J5T3</accession>
<evidence type="ECO:0000256" key="7">
    <source>
        <dbReference type="ARBA" id="ARBA00023157"/>
    </source>
</evidence>
<dbReference type="PROSITE" id="PS52012">
    <property type="entry name" value="CFEM"/>
    <property type="match status" value="1"/>
</dbReference>
<dbReference type="GO" id="GO:0046872">
    <property type="term" value="F:metal ion binding"/>
    <property type="evidence" value="ECO:0007669"/>
    <property type="project" value="UniProtKB-UniRule"/>
</dbReference>
<evidence type="ECO:0000256" key="2">
    <source>
        <dbReference type="ARBA" id="ARBA00004613"/>
    </source>
</evidence>
<keyword evidence="9" id="KW-0408">Iron</keyword>
<feature type="compositionally biased region" description="Low complexity" evidence="10">
    <location>
        <begin position="126"/>
        <end position="150"/>
    </location>
</feature>
<reference evidence="13" key="1">
    <citation type="journal article" date="2020" name="bioRxiv">
        <title>Whole genome comparisons of ergot fungi reveals the divergence and evolution of species within the genus Claviceps are the result of varying mechanisms driving genome evolution and host range expansion.</title>
        <authorList>
            <person name="Wyka S.A."/>
            <person name="Mondo S.J."/>
            <person name="Liu M."/>
            <person name="Dettman J."/>
            <person name="Nalam V."/>
            <person name="Broders K.D."/>
        </authorList>
    </citation>
    <scope>NUCLEOTIDE SEQUENCE</scope>
    <source>
        <strain evidence="13">CCC 489</strain>
    </source>
</reference>
<dbReference type="AlphaFoldDB" id="A0A8K0J5T3"/>
<evidence type="ECO:0000256" key="3">
    <source>
        <dbReference type="ARBA" id="ARBA00010031"/>
    </source>
</evidence>
<keyword evidence="5" id="KW-0472">Membrane</keyword>
<sequence length="173" mass="16851">MKYTTLVSLAVASSALAELFPDVPDCATGCFEGATEQASRCSASDLVCFCSLLASIQGAAAGCVLAACGKDVALSKVLPAIERLCPITHLGGGDSGGNAPILQPRNSVSVLPQPVTQPGGPRTTMTSLATTPAATGSPTRTASTSSPVSTAGAAVVGPVGGLAVLVAGGLVLL</sequence>
<evidence type="ECO:0000256" key="4">
    <source>
        <dbReference type="ARBA" id="ARBA00022525"/>
    </source>
</evidence>
<dbReference type="SMART" id="SM00747">
    <property type="entry name" value="CFEM"/>
    <property type="match status" value="1"/>
</dbReference>
<evidence type="ECO:0000313" key="14">
    <source>
        <dbReference type="Proteomes" id="UP000811619"/>
    </source>
</evidence>
<evidence type="ECO:0000256" key="6">
    <source>
        <dbReference type="ARBA" id="ARBA00022729"/>
    </source>
</evidence>
<feature type="disulfide bond" evidence="9">
    <location>
        <begin position="41"/>
        <end position="48"/>
    </location>
</feature>
<dbReference type="OrthoDB" id="3767534at2759"/>
<feature type="signal peptide" evidence="11">
    <location>
        <begin position="1"/>
        <end position="17"/>
    </location>
</feature>
<organism evidence="13 14">
    <name type="scientific">Claviceps africana</name>
    <dbReference type="NCBI Taxonomy" id="83212"/>
    <lineage>
        <taxon>Eukaryota</taxon>
        <taxon>Fungi</taxon>
        <taxon>Dikarya</taxon>
        <taxon>Ascomycota</taxon>
        <taxon>Pezizomycotina</taxon>
        <taxon>Sordariomycetes</taxon>
        <taxon>Hypocreomycetidae</taxon>
        <taxon>Hypocreales</taxon>
        <taxon>Clavicipitaceae</taxon>
        <taxon>Claviceps</taxon>
    </lineage>
</organism>
<comment type="subcellular location">
    <subcellularLocation>
        <location evidence="1">Membrane</location>
        <topology evidence="1">Lipid-anchor</topology>
        <topology evidence="1">GPI-anchor</topology>
    </subcellularLocation>
    <subcellularLocation>
        <location evidence="2">Secreted</location>
    </subcellularLocation>
</comment>
<keyword evidence="7 9" id="KW-1015">Disulfide bond</keyword>
<feature type="region of interest" description="Disordered" evidence="10">
    <location>
        <begin position="109"/>
        <end position="150"/>
    </location>
</feature>
<name>A0A8K0J5T3_9HYPO</name>
<dbReference type="InterPro" id="IPR008427">
    <property type="entry name" value="Extracellular_membr_CFEM_dom"/>
</dbReference>
<keyword evidence="6 11" id="KW-0732">Signal</keyword>
<protein>
    <recommendedName>
        <fullName evidence="12">CFEM domain-containing protein</fullName>
    </recommendedName>
</protein>
<dbReference type="EMBL" id="SRPY01000381">
    <property type="protein sequence ID" value="KAG5925372.1"/>
    <property type="molecule type" value="Genomic_DNA"/>
</dbReference>
<keyword evidence="8" id="KW-0449">Lipoprotein</keyword>
<evidence type="ECO:0000256" key="5">
    <source>
        <dbReference type="ARBA" id="ARBA00022622"/>
    </source>
</evidence>
<feature type="binding site" description="axial binding residue" evidence="9">
    <location>
        <position position="45"/>
    </location>
    <ligand>
        <name>heme</name>
        <dbReference type="ChEBI" id="CHEBI:30413"/>
    </ligand>
    <ligandPart>
        <name>Fe</name>
        <dbReference type="ChEBI" id="CHEBI:18248"/>
    </ligandPart>
</feature>
<dbReference type="GO" id="GO:0005576">
    <property type="term" value="C:extracellular region"/>
    <property type="evidence" value="ECO:0007669"/>
    <property type="project" value="UniProtKB-SubCell"/>
</dbReference>
<feature type="chain" id="PRO_5035482722" description="CFEM domain-containing protein" evidence="11">
    <location>
        <begin position="18"/>
        <end position="173"/>
    </location>
</feature>